<name>A0A7K3VVX0_9ACTN</name>
<dbReference type="RefSeq" id="WP_163479661.1">
    <property type="nucleotide sequence ID" value="NZ_JAAGWF010000002.1"/>
</dbReference>
<evidence type="ECO:0000256" key="1">
    <source>
        <dbReference type="SAM" id="MobiDB-lite"/>
    </source>
</evidence>
<feature type="signal peptide" evidence="2">
    <location>
        <begin position="1"/>
        <end position="23"/>
    </location>
</feature>
<keyword evidence="2" id="KW-0732">Signal</keyword>
<evidence type="ECO:0000313" key="3">
    <source>
        <dbReference type="EMBL" id="NEK56478.1"/>
    </source>
</evidence>
<organism evidence="3 4">
    <name type="scientific">Geodermatophilus sabuli</name>
    <dbReference type="NCBI Taxonomy" id="1564158"/>
    <lineage>
        <taxon>Bacteria</taxon>
        <taxon>Bacillati</taxon>
        <taxon>Actinomycetota</taxon>
        <taxon>Actinomycetes</taxon>
        <taxon>Geodermatophilales</taxon>
        <taxon>Geodermatophilaceae</taxon>
        <taxon>Geodermatophilus</taxon>
    </lineage>
</organism>
<feature type="region of interest" description="Disordered" evidence="1">
    <location>
        <begin position="164"/>
        <end position="194"/>
    </location>
</feature>
<feature type="compositionally biased region" description="Low complexity" evidence="1">
    <location>
        <begin position="183"/>
        <end position="194"/>
    </location>
</feature>
<sequence length="194" mass="19364">MRRKFVIATTTAGVLSLSGLAVAVPALAETAGTAASSAADRVRDALTGLVTDGSLTQEQADEVATTLAEAGLGERGGHGGSRLDLSAAATALGMDEAGLRTALDVDGATLASVAEDRGVPVDTLVSALTEAAQERIAQAVAEGRLTQEQADERLADLEARIAERVEQALHDRGGPGGRDGGAPDDPAGAATPGD</sequence>
<evidence type="ECO:0000313" key="4">
    <source>
        <dbReference type="Proteomes" id="UP000470246"/>
    </source>
</evidence>
<keyword evidence="4" id="KW-1185">Reference proteome</keyword>
<comment type="caution">
    <text evidence="3">The sequence shown here is derived from an EMBL/GenBank/DDBJ whole genome shotgun (WGS) entry which is preliminary data.</text>
</comment>
<gene>
    <name evidence="3" type="ORF">GCU56_01130</name>
</gene>
<proteinExistence type="predicted"/>
<protein>
    <submittedName>
        <fullName evidence="3">Uncharacterized protein</fullName>
    </submittedName>
</protein>
<feature type="compositionally biased region" description="Basic and acidic residues" evidence="1">
    <location>
        <begin position="164"/>
        <end position="173"/>
    </location>
</feature>
<dbReference type="Proteomes" id="UP000470246">
    <property type="component" value="Unassembled WGS sequence"/>
</dbReference>
<dbReference type="AlphaFoldDB" id="A0A7K3VVX0"/>
<evidence type="ECO:0000256" key="2">
    <source>
        <dbReference type="SAM" id="SignalP"/>
    </source>
</evidence>
<dbReference type="EMBL" id="JAAGWF010000002">
    <property type="protein sequence ID" value="NEK56478.1"/>
    <property type="molecule type" value="Genomic_DNA"/>
</dbReference>
<feature type="chain" id="PRO_5039577111" evidence="2">
    <location>
        <begin position="24"/>
        <end position="194"/>
    </location>
</feature>
<reference evidence="3 4" key="1">
    <citation type="submission" date="2020-02" db="EMBL/GenBank/DDBJ databases">
        <title>Geodermatophilus sabuli CPCC 205279 I12A-02694.</title>
        <authorList>
            <person name="Jiang Z."/>
        </authorList>
    </citation>
    <scope>NUCLEOTIDE SEQUENCE [LARGE SCALE GENOMIC DNA]</scope>
    <source>
        <strain evidence="3 4">I12A-02694</strain>
    </source>
</reference>
<accession>A0A7K3VVX0</accession>